<sequence length="63" mass="6770">MCCGSSGMYCTGTECLMWSEAEWQAWRVELSTGELSCGAEGQVCMGKLGIIGLRCGKDGKEKL</sequence>
<evidence type="ECO:0000313" key="1">
    <source>
        <dbReference type="EMBL" id="KKM26320.1"/>
    </source>
</evidence>
<comment type="caution">
    <text evidence="1">The sequence shown here is derived from an EMBL/GenBank/DDBJ whole genome shotgun (WGS) entry which is preliminary data.</text>
</comment>
<dbReference type="AlphaFoldDB" id="A0A0F9LFR7"/>
<gene>
    <name evidence="1" type="ORF">LCGC14_1586000</name>
</gene>
<proteinExistence type="predicted"/>
<protein>
    <submittedName>
        <fullName evidence="1">Uncharacterized protein</fullName>
    </submittedName>
</protein>
<organism evidence="1">
    <name type="scientific">marine sediment metagenome</name>
    <dbReference type="NCBI Taxonomy" id="412755"/>
    <lineage>
        <taxon>unclassified sequences</taxon>
        <taxon>metagenomes</taxon>
        <taxon>ecological metagenomes</taxon>
    </lineage>
</organism>
<reference evidence="1" key="1">
    <citation type="journal article" date="2015" name="Nature">
        <title>Complex archaea that bridge the gap between prokaryotes and eukaryotes.</title>
        <authorList>
            <person name="Spang A."/>
            <person name="Saw J.H."/>
            <person name="Jorgensen S.L."/>
            <person name="Zaremba-Niedzwiedzka K."/>
            <person name="Martijn J."/>
            <person name="Lind A.E."/>
            <person name="van Eijk R."/>
            <person name="Schleper C."/>
            <person name="Guy L."/>
            <person name="Ettema T.J."/>
        </authorList>
    </citation>
    <scope>NUCLEOTIDE SEQUENCE</scope>
</reference>
<name>A0A0F9LFR7_9ZZZZ</name>
<accession>A0A0F9LFR7</accession>
<dbReference type="EMBL" id="LAZR01012538">
    <property type="protein sequence ID" value="KKM26320.1"/>
    <property type="molecule type" value="Genomic_DNA"/>
</dbReference>